<dbReference type="FunFam" id="1.20.1250.20:FF:000018">
    <property type="entry name" value="MFS transporter permease"/>
    <property type="match status" value="1"/>
</dbReference>
<dbReference type="SUPFAM" id="SSF103473">
    <property type="entry name" value="MFS general substrate transporter"/>
    <property type="match status" value="1"/>
</dbReference>
<evidence type="ECO:0000256" key="2">
    <source>
        <dbReference type="ARBA" id="ARBA00022448"/>
    </source>
</evidence>
<dbReference type="InterPro" id="IPR036259">
    <property type="entry name" value="MFS_trans_sf"/>
</dbReference>
<feature type="compositionally biased region" description="Basic and acidic residues" evidence="6">
    <location>
        <begin position="437"/>
        <end position="448"/>
    </location>
</feature>
<name>A0A6A6UHI5_9PEZI</name>
<keyword evidence="4 7" id="KW-1133">Transmembrane helix</keyword>
<comment type="subcellular location">
    <subcellularLocation>
        <location evidence="1">Membrane</location>
        <topology evidence="1">Multi-pass membrane protein</topology>
    </subcellularLocation>
</comment>
<dbReference type="EMBL" id="MU004233">
    <property type="protein sequence ID" value="KAF2670893.1"/>
    <property type="molecule type" value="Genomic_DNA"/>
</dbReference>
<keyword evidence="5 7" id="KW-0472">Membrane</keyword>
<organism evidence="8 9">
    <name type="scientific">Microthyrium microscopicum</name>
    <dbReference type="NCBI Taxonomy" id="703497"/>
    <lineage>
        <taxon>Eukaryota</taxon>
        <taxon>Fungi</taxon>
        <taxon>Dikarya</taxon>
        <taxon>Ascomycota</taxon>
        <taxon>Pezizomycotina</taxon>
        <taxon>Dothideomycetes</taxon>
        <taxon>Dothideomycetes incertae sedis</taxon>
        <taxon>Microthyriales</taxon>
        <taxon>Microthyriaceae</taxon>
        <taxon>Microthyrium</taxon>
    </lineage>
</organism>
<evidence type="ECO:0000256" key="6">
    <source>
        <dbReference type="SAM" id="MobiDB-lite"/>
    </source>
</evidence>
<gene>
    <name evidence="8" type="ORF">BT63DRAFT_370834</name>
</gene>
<evidence type="ECO:0000313" key="9">
    <source>
        <dbReference type="Proteomes" id="UP000799302"/>
    </source>
</evidence>
<feature type="transmembrane region" description="Helical" evidence="7">
    <location>
        <begin position="112"/>
        <end position="134"/>
    </location>
</feature>
<evidence type="ECO:0000256" key="3">
    <source>
        <dbReference type="ARBA" id="ARBA00022692"/>
    </source>
</evidence>
<dbReference type="AlphaFoldDB" id="A0A6A6UHI5"/>
<feature type="region of interest" description="Disordered" evidence="6">
    <location>
        <begin position="437"/>
        <end position="466"/>
    </location>
</feature>
<feature type="transmembrane region" description="Helical" evidence="7">
    <location>
        <begin position="373"/>
        <end position="393"/>
    </location>
</feature>
<feature type="transmembrane region" description="Helical" evidence="7">
    <location>
        <begin position="399"/>
        <end position="421"/>
    </location>
</feature>
<feature type="transmembrane region" description="Helical" evidence="7">
    <location>
        <begin position="288"/>
        <end position="305"/>
    </location>
</feature>
<feature type="transmembrane region" description="Helical" evidence="7">
    <location>
        <begin position="246"/>
        <end position="268"/>
    </location>
</feature>
<feature type="compositionally biased region" description="Polar residues" evidence="6">
    <location>
        <begin position="449"/>
        <end position="463"/>
    </location>
</feature>
<feature type="transmembrane region" description="Helical" evidence="7">
    <location>
        <begin position="312"/>
        <end position="332"/>
    </location>
</feature>
<proteinExistence type="predicted"/>
<feature type="transmembrane region" description="Helical" evidence="7">
    <location>
        <begin position="146"/>
        <end position="167"/>
    </location>
</feature>
<dbReference type="Proteomes" id="UP000799302">
    <property type="component" value="Unassembled WGS sequence"/>
</dbReference>
<feature type="transmembrane region" description="Helical" evidence="7">
    <location>
        <begin position="338"/>
        <end position="361"/>
    </location>
</feature>
<evidence type="ECO:0000256" key="4">
    <source>
        <dbReference type="ARBA" id="ARBA00022989"/>
    </source>
</evidence>
<feature type="transmembrane region" description="Helical" evidence="7">
    <location>
        <begin position="17"/>
        <end position="34"/>
    </location>
</feature>
<evidence type="ECO:0000256" key="5">
    <source>
        <dbReference type="ARBA" id="ARBA00023136"/>
    </source>
</evidence>
<dbReference type="GO" id="GO:0016020">
    <property type="term" value="C:membrane"/>
    <property type="evidence" value="ECO:0007669"/>
    <property type="project" value="UniProtKB-SubCell"/>
</dbReference>
<feature type="transmembrane region" description="Helical" evidence="7">
    <location>
        <begin position="58"/>
        <end position="75"/>
    </location>
</feature>
<dbReference type="InterPro" id="IPR011701">
    <property type="entry name" value="MFS"/>
</dbReference>
<dbReference type="GO" id="GO:0022857">
    <property type="term" value="F:transmembrane transporter activity"/>
    <property type="evidence" value="ECO:0007669"/>
    <property type="project" value="InterPro"/>
</dbReference>
<dbReference type="Gene3D" id="1.20.1250.20">
    <property type="entry name" value="MFS general substrate transporter like domains"/>
    <property type="match status" value="2"/>
</dbReference>
<dbReference type="PANTHER" id="PTHR43791:SF36">
    <property type="entry name" value="TRANSPORTER, PUTATIVE (AFU_ORTHOLOGUE AFUA_6G08340)-RELATED"/>
    <property type="match status" value="1"/>
</dbReference>
<dbReference type="Pfam" id="PF07690">
    <property type="entry name" value="MFS_1"/>
    <property type="match status" value="1"/>
</dbReference>
<evidence type="ECO:0000256" key="7">
    <source>
        <dbReference type="SAM" id="Phobius"/>
    </source>
</evidence>
<dbReference type="OrthoDB" id="2985014at2759"/>
<dbReference type="FunFam" id="1.20.1250.20:FF:000013">
    <property type="entry name" value="MFS general substrate transporter"/>
    <property type="match status" value="1"/>
</dbReference>
<dbReference type="PANTHER" id="PTHR43791">
    <property type="entry name" value="PERMEASE-RELATED"/>
    <property type="match status" value="1"/>
</dbReference>
<evidence type="ECO:0000256" key="1">
    <source>
        <dbReference type="ARBA" id="ARBA00004141"/>
    </source>
</evidence>
<keyword evidence="2" id="KW-0813">Transport</keyword>
<sequence>MDEATYRQIEKSVIRKLDWTLVPLVMGMYLLAFLDRSNIGNANVAGLSTSLHMDDAQYQWLLTIFYISYIVFEWLPLMWKILPPHRWGAFCVLGWGIASVCQAATVNWSGMMALRFLMGMFEAGYGPGIPYLLSFFYLRHELGFRIGIFLAAAPLANTFAGALAYGITSGHHAIENWKVLFLVEGLPTVAMAPLVWFLLPDSPQKSRYLTDDEKIVAETRGVRQAGTASRVGGINMREVFSTLLDVKAWFTALMYFSCNVSFASLPVFLPTILKEMGFTAVNAQGLTAPPFFLSFLVTISTAWIADRTQQRGIMIACLTTIGGVGYLMLALAKSVGARYAGVFLAASGIFPAIANILPWVLNNQGSDSRRGSSIMLLNIVGQCGPLLGTRLYPANEGPFYVKGQSVCAGFMFFTTFLVLGLRTLLWWENKKLDKEHGTVDDQKARTQRDSTASAAKDQSTGVENSGPMFRYVL</sequence>
<evidence type="ECO:0000313" key="8">
    <source>
        <dbReference type="EMBL" id="KAF2670893.1"/>
    </source>
</evidence>
<reference evidence="8" key="1">
    <citation type="journal article" date="2020" name="Stud. Mycol.">
        <title>101 Dothideomycetes genomes: a test case for predicting lifestyles and emergence of pathogens.</title>
        <authorList>
            <person name="Haridas S."/>
            <person name="Albert R."/>
            <person name="Binder M."/>
            <person name="Bloem J."/>
            <person name="Labutti K."/>
            <person name="Salamov A."/>
            <person name="Andreopoulos B."/>
            <person name="Baker S."/>
            <person name="Barry K."/>
            <person name="Bills G."/>
            <person name="Bluhm B."/>
            <person name="Cannon C."/>
            <person name="Castanera R."/>
            <person name="Culley D."/>
            <person name="Daum C."/>
            <person name="Ezra D."/>
            <person name="Gonzalez J."/>
            <person name="Henrissat B."/>
            <person name="Kuo A."/>
            <person name="Liang C."/>
            <person name="Lipzen A."/>
            <person name="Lutzoni F."/>
            <person name="Magnuson J."/>
            <person name="Mondo S."/>
            <person name="Nolan M."/>
            <person name="Ohm R."/>
            <person name="Pangilinan J."/>
            <person name="Park H.-J."/>
            <person name="Ramirez L."/>
            <person name="Alfaro M."/>
            <person name="Sun H."/>
            <person name="Tritt A."/>
            <person name="Yoshinaga Y."/>
            <person name="Zwiers L.-H."/>
            <person name="Turgeon B."/>
            <person name="Goodwin S."/>
            <person name="Spatafora J."/>
            <person name="Crous P."/>
            <person name="Grigoriev I."/>
        </authorList>
    </citation>
    <scope>NUCLEOTIDE SEQUENCE</scope>
    <source>
        <strain evidence="8">CBS 115976</strain>
    </source>
</reference>
<keyword evidence="9" id="KW-1185">Reference proteome</keyword>
<protein>
    <submittedName>
        <fullName evidence="8">MFS general substrate transporter</fullName>
    </submittedName>
</protein>
<accession>A0A6A6UHI5</accession>
<feature type="transmembrane region" description="Helical" evidence="7">
    <location>
        <begin position="179"/>
        <end position="199"/>
    </location>
</feature>
<feature type="transmembrane region" description="Helical" evidence="7">
    <location>
        <begin position="87"/>
        <end position="106"/>
    </location>
</feature>
<keyword evidence="3 7" id="KW-0812">Transmembrane</keyword>